<keyword evidence="3" id="KW-1185">Reference proteome</keyword>
<dbReference type="InterPro" id="IPR029377">
    <property type="entry name" value="TMEM220"/>
</dbReference>
<dbReference type="EMBL" id="JBHUIM010000001">
    <property type="protein sequence ID" value="MFD2245472.1"/>
    <property type="molecule type" value="Genomic_DNA"/>
</dbReference>
<reference evidence="3" key="1">
    <citation type="journal article" date="2019" name="Int. J. Syst. Evol. Microbiol.">
        <title>The Global Catalogue of Microorganisms (GCM) 10K type strain sequencing project: providing services to taxonomists for standard genome sequencing and annotation.</title>
        <authorList>
            <consortium name="The Broad Institute Genomics Platform"/>
            <consortium name="The Broad Institute Genome Sequencing Center for Infectious Disease"/>
            <person name="Wu L."/>
            <person name="Ma J."/>
        </authorList>
    </citation>
    <scope>NUCLEOTIDE SEQUENCE [LARGE SCALE GENOMIC DNA]</scope>
    <source>
        <strain evidence="3">CGMCC 4.1782</strain>
    </source>
</reference>
<dbReference type="RefSeq" id="WP_250429071.1">
    <property type="nucleotide sequence ID" value="NZ_JALPRR010000002.1"/>
</dbReference>
<name>A0ABW5CSW4_9BACT</name>
<feature type="transmembrane region" description="Helical" evidence="1">
    <location>
        <begin position="27"/>
        <end position="45"/>
    </location>
</feature>
<comment type="caution">
    <text evidence="2">The sequence shown here is derived from an EMBL/GenBank/DDBJ whole genome shotgun (WGS) entry which is preliminary data.</text>
</comment>
<dbReference type="Proteomes" id="UP001597374">
    <property type="component" value="Unassembled WGS sequence"/>
</dbReference>
<gene>
    <name evidence="2" type="ORF">ACFSKP_04345</name>
</gene>
<evidence type="ECO:0000256" key="1">
    <source>
        <dbReference type="SAM" id="Phobius"/>
    </source>
</evidence>
<proteinExistence type="predicted"/>
<evidence type="ECO:0000313" key="2">
    <source>
        <dbReference type="EMBL" id="MFD2245472.1"/>
    </source>
</evidence>
<keyword evidence="1" id="KW-1133">Transmembrane helix</keyword>
<keyword evidence="1 2" id="KW-0812">Transmembrane</keyword>
<evidence type="ECO:0000313" key="3">
    <source>
        <dbReference type="Proteomes" id="UP001597374"/>
    </source>
</evidence>
<keyword evidence="1" id="KW-0472">Membrane</keyword>
<organism evidence="2 3">
    <name type="scientific">Pontibacter ruber</name>
    <dbReference type="NCBI Taxonomy" id="1343895"/>
    <lineage>
        <taxon>Bacteria</taxon>
        <taxon>Pseudomonadati</taxon>
        <taxon>Bacteroidota</taxon>
        <taxon>Cytophagia</taxon>
        <taxon>Cytophagales</taxon>
        <taxon>Hymenobacteraceae</taxon>
        <taxon>Pontibacter</taxon>
    </lineage>
</organism>
<protein>
    <submittedName>
        <fullName evidence="2">Transmembrane 220 family protein</fullName>
    </submittedName>
</protein>
<dbReference type="Pfam" id="PF15071">
    <property type="entry name" value="TMEM220"/>
    <property type="match status" value="1"/>
</dbReference>
<accession>A0ABW5CSW4</accession>
<sequence>MKRVIGFILGLCFIVFAALQYNDPDAAVWVAVYLIAAAFCFLAAYGKASRPLLIIACVVAAAGAV</sequence>